<sequence>MTWTRLRNAGGLDKEWIKRLPDNSAPYTSTIVFLVRKGNPKQIHDWNDLIKPGVSVITPNPKSSGGARWNYLAAWGYALHHNNNDQAKAQDFVRALYKNVEVLDSGARGSTNTFVERGIGDVLIAWENEALLAANELGKDKFEIVTPSESILAEPTVSVVDKVVEKKGTKEVAEAYLKYLYSPEGQEIAAKNYYRPRDAEVAKKYENAFPKLKLFTIDEEFGGWTKAQKEHFANGGTFDQISKR</sequence>
<dbReference type="SUPFAM" id="SSF53850">
    <property type="entry name" value="Periplasmic binding protein-like II"/>
    <property type="match status" value="1"/>
</dbReference>
<evidence type="ECO:0000313" key="7">
    <source>
        <dbReference type="Proteomes" id="UP000254785"/>
    </source>
</evidence>
<name>A0A376YHR9_ECOLX</name>
<evidence type="ECO:0000313" key="6">
    <source>
        <dbReference type="EMBL" id="STJ83332.1"/>
    </source>
</evidence>
<dbReference type="GO" id="GO:1901681">
    <property type="term" value="F:sulfur compound binding"/>
    <property type="evidence" value="ECO:0007669"/>
    <property type="project" value="InterPro"/>
</dbReference>
<evidence type="ECO:0000256" key="5">
    <source>
        <dbReference type="ARBA" id="ARBA00022764"/>
    </source>
</evidence>
<organism evidence="6 7">
    <name type="scientific">Escherichia coli</name>
    <dbReference type="NCBI Taxonomy" id="562"/>
    <lineage>
        <taxon>Bacteria</taxon>
        <taxon>Pseudomonadati</taxon>
        <taxon>Pseudomonadota</taxon>
        <taxon>Gammaproteobacteria</taxon>
        <taxon>Enterobacterales</taxon>
        <taxon>Enterobacteriaceae</taxon>
        <taxon>Escherichia</taxon>
    </lineage>
</organism>
<dbReference type="Proteomes" id="UP000254785">
    <property type="component" value="Unassembled WGS sequence"/>
</dbReference>
<keyword evidence="3" id="KW-0813">Transport</keyword>
<protein>
    <submittedName>
        <fullName evidence="6">Sulfate-binding protein (Sulfate starvation-induced protein 2)</fullName>
    </submittedName>
</protein>
<dbReference type="PROSITE" id="PS00757">
    <property type="entry name" value="PROK_SULFATE_BIND_2"/>
    <property type="match status" value="1"/>
</dbReference>
<dbReference type="NCBIfam" id="NF008022">
    <property type="entry name" value="PRK10752.1"/>
    <property type="match status" value="1"/>
</dbReference>
<keyword evidence="4" id="KW-0732">Signal</keyword>
<comment type="subcellular location">
    <subcellularLocation>
        <location evidence="1">Periplasm</location>
    </subcellularLocation>
</comment>
<evidence type="ECO:0000256" key="2">
    <source>
        <dbReference type="ARBA" id="ARBA00006099"/>
    </source>
</evidence>
<evidence type="ECO:0000256" key="4">
    <source>
        <dbReference type="ARBA" id="ARBA00022729"/>
    </source>
</evidence>
<keyword evidence="5" id="KW-0574">Periplasm</keyword>
<proteinExistence type="inferred from homology"/>
<dbReference type="GO" id="GO:1902358">
    <property type="term" value="P:sulfate transmembrane transport"/>
    <property type="evidence" value="ECO:0007669"/>
    <property type="project" value="InterPro"/>
</dbReference>
<dbReference type="AlphaFoldDB" id="A0A376YHR9"/>
<evidence type="ECO:0000256" key="3">
    <source>
        <dbReference type="ARBA" id="ARBA00022448"/>
    </source>
</evidence>
<accession>A0A376YHR9</accession>
<dbReference type="Gene3D" id="3.40.190.10">
    <property type="entry name" value="Periplasmic binding protein-like II"/>
    <property type="match status" value="2"/>
</dbReference>
<dbReference type="PANTHER" id="PTHR30368:SF2">
    <property type="entry name" value="SULFATE-BINDING PROTEIN"/>
    <property type="match status" value="1"/>
</dbReference>
<dbReference type="GO" id="GO:0042597">
    <property type="term" value="C:periplasmic space"/>
    <property type="evidence" value="ECO:0007669"/>
    <property type="project" value="UniProtKB-SubCell"/>
</dbReference>
<dbReference type="InterPro" id="IPR034408">
    <property type="entry name" value="Sulphate/thiosulphate_BS"/>
</dbReference>
<gene>
    <name evidence="6" type="primary">sbp_2</name>
    <name evidence="6" type="ORF">NCTC9117_05991</name>
</gene>
<dbReference type="CDD" id="cd01005">
    <property type="entry name" value="PBP2_CysP"/>
    <property type="match status" value="1"/>
</dbReference>
<dbReference type="PANTHER" id="PTHR30368">
    <property type="entry name" value="SULFATE-BINDING PROTEIN"/>
    <property type="match status" value="1"/>
</dbReference>
<dbReference type="Pfam" id="PF13531">
    <property type="entry name" value="SBP_bac_11"/>
    <property type="match status" value="1"/>
</dbReference>
<dbReference type="InterPro" id="IPR005669">
    <property type="entry name" value="Thiosulph/SO4-bd"/>
</dbReference>
<reference evidence="6 7" key="1">
    <citation type="submission" date="2018-06" db="EMBL/GenBank/DDBJ databases">
        <authorList>
            <consortium name="Pathogen Informatics"/>
            <person name="Doyle S."/>
        </authorList>
    </citation>
    <scope>NUCLEOTIDE SEQUENCE [LARGE SCALE GENOMIC DNA]</scope>
    <source>
        <strain evidence="6 7">NCTC9117</strain>
    </source>
</reference>
<comment type="similarity">
    <text evidence="2">Belongs to the prokaryotic sulfate-binding protein family.</text>
</comment>
<dbReference type="EMBL" id="UGDC01000003">
    <property type="protein sequence ID" value="STJ83332.1"/>
    <property type="molecule type" value="Genomic_DNA"/>
</dbReference>
<dbReference type="GO" id="GO:0140104">
    <property type="term" value="F:molecular carrier activity"/>
    <property type="evidence" value="ECO:0007669"/>
    <property type="project" value="InterPro"/>
</dbReference>
<evidence type="ECO:0000256" key="1">
    <source>
        <dbReference type="ARBA" id="ARBA00004418"/>
    </source>
</evidence>
<dbReference type="NCBIfam" id="TIGR00971">
    <property type="entry name" value="3a0106s03"/>
    <property type="match status" value="1"/>
</dbReference>